<keyword evidence="2" id="KW-1185">Reference proteome</keyword>
<reference evidence="1 2" key="1">
    <citation type="submission" date="2022-03" db="EMBL/GenBank/DDBJ databases">
        <title>Hymenobactersp. isolated from the air.</title>
        <authorList>
            <person name="Won M."/>
            <person name="Kwon S.-W."/>
        </authorList>
    </citation>
    <scope>NUCLEOTIDE SEQUENCE [LARGE SCALE GENOMIC DNA]</scope>
    <source>
        <strain evidence="1 2">KACC 22596</strain>
        <plasmid evidence="1 2">unnamed1</plasmid>
    </source>
</reference>
<proteinExistence type="predicted"/>
<geneLocation type="plasmid" evidence="1 2">
    <name>unnamed1</name>
</geneLocation>
<dbReference type="Proteomes" id="UP000831390">
    <property type="component" value="Plasmid unnamed1"/>
</dbReference>
<protein>
    <submittedName>
        <fullName evidence="1">Uncharacterized protein</fullName>
    </submittedName>
</protein>
<dbReference type="EMBL" id="CP094535">
    <property type="protein sequence ID" value="UOE36466.1"/>
    <property type="molecule type" value="Genomic_DNA"/>
</dbReference>
<accession>A0ABY4BFE9</accession>
<evidence type="ECO:0000313" key="1">
    <source>
        <dbReference type="EMBL" id="UOE36466.1"/>
    </source>
</evidence>
<keyword evidence="1" id="KW-0614">Plasmid</keyword>
<gene>
    <name evidence="1" type="ORF">MTP16_23550</name>
</gene>
<organism evidence="1 2">
    <name type="scientific">Hymenobacter monticola</name>
    <dbReference type="NCBI Taxonomy" id="1705399"/>
    <lineage>
        <taxon>Bacteria</taxon>
        <taxon>Pseudomonadati</taxon>
        <taxon>Bacteroidota</taxon>
        <taxon>Cytophagia</taxon>
        <taxon>Cytophagales</taxon>
        <taxon>Hymenobacteraceae</taxon>
        <taxon>Hymenobacter</taxon>
    </lineage>
</organism>
<name>A0ABY4BFE9_9BACT</name>
<dbReference type="RefSeq" id="WP_243520359.1">
    <property type="nucleotide sequence ID" value="NZ_CP094535.1"/>
</dbReference>
<sequence>MSPIVAHPTVEEQLLADAILRHRPLALAPALQAALRVAGEYVPEEEAVLLQAYADAIAIDMVPDGYRYVRRDGLPLLGLGPLELFTEPGNPQLLTRCAVWYGAEARAEWYRRGGT</sequence>
<evidence type="ECO:0000313" key="2">
    <source>
        <dbReference type="Proteomes" id="UP000831390"/>
    </source>
</evidence>